<keyword evidence="9" id="KW-1133">Transmembrane helix</keyword>
<comment type="catalytic activity">
    <reaction evidence="8">
        <text>ATP + H2O = ADP + phosphate + H(+)</text>
        <dbReference type="Rhea" id="RHEA:13065"/>
        <dbReference type="ChEBI" id="CHEBI:15377"/>
        <dbReference type="ChEBI" id="CHEBI:15378"/>
        <dbReference type="ChEBI" id="CHEBI:30616"/>
        <dbReference type="ChEBI" id="CHEBI:43474"/>
        <dbReference type="ChEBI" id="CHEBI:456216"/>
    </reaction>
</comment>
<keyword evidence="9" id="KW-0472">Membrane</keyword>
<keyword evidence="2" id="KW-0597">Phosphoprotein</keyword>
<keyword evidence="12" id="KW-1185">Reference proteome</keyword>
<evidence type="ECO:0000256" key="9">
    <source>
        <dbReference type="SAM" id="Phobius"/>
    </source>
</evidence>
<dbReference type="EMBL" id="UYRU01047543">
    <property type="protein sequence ID" value="VDN09668.1"/>
    <property type="molecule type" value="Genomic_DNA"/>
</dbReference>
<accession>A0A3P7LIE2</accession>
<dbReference type="InterPro" id="IPR023298">
    <property type="entry name" value="ATPase_P-typ_TM_dom_sf"/>
</dbReference>
<dbReference type="InterPro" id="IPR006544">
    <property type="entry name" value="P-type_TPase_V"/>
</dbReference>
<dbReference type="GO" id="GO:0019829">
    <property type="term" value="F:ATPase-coupled monoatomic cation transmembrane transporter activity"/>
    <property type="evidence" value="ECO:0007669"/>
    <property type="project" value="TreeGrafter"/>
</dbReference>
<evidence type="ECO:0000313" key="12">
    <source>
        <dbReference type="Proteomes" id="UP000281553"/>
    </source>
</evidence>
<dbReference type="GO" id="GO:0046872">
    <property type="term" value="F:metal ion binding"/>
    <property type="evidence" value="ECO:0007669"/>
    <property type="project" value="UniProtKB-KW"/>
</dbReference>
<reference evidence="11 12" key="1">
    <citation type="submission" date="2018-11" db="EMBL/GenBank/DDBJ databases">
        <authorList>
            <consortium name="Pathogen Informatics"/>
        </authorList>
    </citation>
    <scope>NUCLEOTIDE SEQUENCE [LARGE SCALE GENOMIC DNA]</scope>
</reference>
<evidence type="ECO:0000256" key="1">
    <source>
        <dbReference type="ARBA" id="ARBA00004141"/>
    </source>
</evidence>
<proteinExistence type="predicted"/>
<keyword evidence="6" id="KW-0460">Magnesium</keyword>
<feature type="transmembrane region" description="Helical" evidence="9">
    <location>
        <begin position="60"/>
        <end position="81"/>
    </location>
</feature>
<dbReference type="SUPFAM" id="SSF81653">
    <property type="entry name" value="Calcium ATPase, transduction domain A"/>
    <property type="match status" value="1"/>
</dbReference>
<evidence type="ECO:0000313" key="11">
    <source>
        <dbReference type="EMBL" id="VDN09668.1"/>
    </source>
</evidence>
<evidence type="ECO:0000259" key="10">
    <source>
        <dbReference type="Pfam" id="PF00122"/>
    </source>
</evidence>
<evidence type="ECO:0000256" key="5">
    <source>
        <dbReference type="ARBA" id="ARBA00022840"/>
    </source>
</evidence>
<protein>
    <recommendedName>
        <fullName evidence="10">P-type ATPase A domain-containing protein</fullName>
    </recommendedName>
</protein>
<evidence type="ECO:0000256" key="8">
    <source>
        <dbReference type="ARBA" id="ARBA00049360"/>
    </source>
</evidence>
<evidence type="ECO:0000256" key="7">
    <source>
        <dbReference type="ARBA" id="ARBA00022967"/>
    </source>
</evidence>
<keyword evidence="4" id="KW-0547">Nucleotide-binding</keyword>
<dbReference type="GO" id="GO:0016020">
    <property type="term" value="C:membrane"/>
    <property type="evidence" value="ECO:0007669"/>
    <property type="project" value="UniProtKB-SubCell"/>
</dbReference>
<gene>
    <name evidence="11" type="ORF">DILT_LOCUS5499</name>
</gene>
<evidence type="ECO:0000256" key="6">
    <source>
        <dbReference type="ARBA" id="ARBA00022842"/>
    </source>
</evidence>
<evidence type="ECO:0000256" key="3">
    <source>
        <dbReference type="ARBA" id="ARBA00022723"/>
    </source>
</evidence>
<dbReference type="Gene3D" id="2.70.150.10">
    <property type="entry name" value="Calcium-transporting ATPase, cytoplasmic transduction domain A"/>
    <property type="match status" value="1"/>
</dbReference>
<organism evidence="11 12">
    <name type="scientific">Dibothriocephalus latus</name>
    <name type="common">Fish tapeworm</name>
    <name type="synonym">Diphyllobothrium latum</name>
    <dbReference type="NCBI Taxonomy" id="60516"/>
    <lineage>
        <taxon>Eukaryota</taxon>
        <taxon>Metazoa</taxon>
        <taxon>Spiralia</taxon>
        <taxon>Lophotrochozoa</taxon>
        <taxon>Platyhelminthes</taxon>
        <taxon>Cestoda</taxon>
        <taxon>Eucestoda</taxon>
        <taxon>Diphyllobothriidea</taxon>
        <taxon>Diphyllobothriidae</taxon>
        <taxon>Dibothriocephalus</taxon>
    </lineage>
</organism>
<feature type="domain" description="P-type ATPase A" evidence="10">
    <location>
        <begin position="98"/>
        <end position="150"/>
    </location>
</feature>
<dbReference type="InterPro" id="IPR059000">
    <property type="entry name" value="ATPase_P-type_domA"/>
</dbReference>
<keyword evidence="7" id="KW-1278">Translocase</keyword>
<keyword evidence="3" id="KW-0479">Metal-binding</keyword>
<dbReference type="Pfam" id="PF00122">
    <property type="entry name" value="E1-E2_ATPase"/>
    <property type="match status" value="1"/>
</dbReference>
<dbReference type="AlphaFoldDB" id="A0A3P7LIE2"/>
<evidence type="ECO:0000256" key="2">
    <source>
        <dbReference type="ARBA" id="ARBA00022553"/>
    </source>
</evidence>
<dbReference type="OrthoDB" id="48943at2759"/>
<dbReference type="GO" id="GO:0140358">
    <property type="term" value="F:P-type transmembrane transporter activity"/>
    <property type="evidence" value="ECO:0007669"/>
    <property type="project" value="InterPro"/>
</dbReference>
<comment type="subcellular location">
    <subcellularLocation>
        <location evidence="1">Membrane</location>
        <topology evidence="1">Multi-pass membrane protein</topology>
    </subcellularLocation>
</comment>
<dbReference type="PANTHER" id="PTHR45630">
    <property type="entry name" value="CATION-TRANSPORTING ATPASE-RELATED"/>
    <property type="match status" value="1"/>
</dbReference>
<dbReference type="GO" id="GO:0015203">
    <property type="term" value="F:polyamine transmembrane transporter activity"/>
    <property type="evidence" value="ECO:0007669"/>
    <property type="project" value="TreeGrafter"/>
</dbReference>
<dbReference type="PANTHER" id="PTHR45630:SF8">
    <property type="entry name" value="CATION-TRANSPORTING ATPASE"/>
    <property type="match status" value="1"/>
</dbReference>
<sequence>MVQAKPVDEGQIDYLLAYYGPNSLKIPLTPICTKIFTEILTPFYLFQAFSVALWMSSEYYVFASIILLFSMSSISLTVFSCRRNERALLKKVAMAEEALALRSNSTTPSYVPSASLVPGDIICIPKTGCEMNADVLLLSGDCIVNESALTADLYRQGFDVAGKRLPGY</sequence>
<keyword evidence="5" id="KW-0067">ATP-binding</keyword>
<name>A0A3P7LIE2_DIBLA</name>
<dbReference type="SUPFAM" id="SSF81665">
    <property type="entry name" value="Calcium ATPase, transmembrane domain M"/>
    <property type="match status" value="1"/>
</dbReference>
<dbReference type="InterPro" id="IPR008250">
    <property type="entry name" value="ATPase_P-typ_transduc_dom_A_sf"/>
</dbReference>
<keyword evidence="9" id="KW-0812">Transmembrane</keyword>
<dbReference type="GO" id="GO:0005524">
    <property type="term" value="F:ATP binding"/>
    <property type="evidence" value="ECO:0007669"/>
    <property type="project" value="UniProtKB-KW"/>
</dbReference>
<dbReference type="GO" id="GO:0006874">
    <property type="term" value="P:intracellular calcium ion homeostasis"/>
    <property type="evidence" value="ECO:0007669"/>
    <property type="project" value="TreeGrafter"/>
</dbReference>
<dbReference type="Proteomes" id="UP000281553">
    <property type="component" value="Unassembled WGS sequence"/>
</dbReference>
<evidence type="ECO:0000256" key="4">
    <source>
        <dbReference type="ARBA" id="ARBA00022741"/>
    </source>
</evidence>